<feature type="region of interest" description="Disordered" evidence="1">
    <location>
        <begin position="35"/>
        <end position="157"/>
    </location>
</feature>
<dbReference type="InterPro" id="IPR019557">
    <property type="entry name" value="AminoTfrase-like_pln_mobile"/>
</dbReference>
<evidence type="ECO:0000259" key="2">
    <source>
        <dbReference type="Pfam" id="PF10536"/>
    </source>
</evidence>
<keyword evidence="4" id="KW-1185">Reference proteome</keyword>
<sequence length="352" mass="39944">MILYFFLELYFWLCSKRLHFVVFLGIARSKTTVTREEVGVEVSRGNRGRGGRRPPTSSYRKEKENVDVKGNAKVDGNRARNLQLHDEGSNIDTRRRKDLVVARGKEEGHASESSSSDSSAAANTTETDRNVGGSSSGGGDHNEGEPQEPVNMRAPFPGGPLDDALLKSFKDHVALAIWSNEVFKISLNGKLRVFTKMMRSVAVTWDPYVNYMDNGVVDAMTFYSGTLKYMDVVEPYHPERILRQFDHVQSIPDPPYRPLKAHRGPSANKYTIKYGSQQDNWERWRNYLLAPEVHGDKAEFEFLATPDYLPWFHKVSHPLITNPSHEDEDMVATTIVDNELLERNRRALDATL</sequence>
<evidence type="ECO:0000256" key="1">
    <source>
        <dbReference type="SAM" id="MobiDB-lite"/>
    </source>
</evidence>
<evidence type="ECO:0000313" key="4">
    <source>
        <dbReference type="Proteomes" id="UP001420932"/>
    </source>
</evidence>
<feature type="compositionally biased region" description="Low complexity" evidence="1">
    <location>
        <begin position="111"/>
        <end position="122"/>
    </location>
</feature>
<dbReference type="Pfam" id="PF10536">
    <property type="entry name" value="PMD"/>
    <property type="match status" value="1"/>
</dbReference>
<feature type="domain" description="Aminotransferase-like plant mobile" evidence="2">
    <location>
        <begin position="192"/>
        <end position="313"/>
    </location>
</feature>
<dbReference type="Proteomes" id="UP001420932">
    <property type="component" value="Unassembled WGS sequence"/>
</dbReference>
<feature type="compositionally biased region" description="Basic and acidic residues" evidence="1">
    <location>
        <begin position="59"/>
        <end position="110"/>
    </location>
</feature>
<proteinExistence type="predicted"/>
<dbReference type="EMBL" id="JBBNAF010000003">
    <property type="protein sequence ID" value="KAK9160331.1"/>
    <property type="molecule type" value="Genomic_DNA"/>
</dbReference>
<protein>
    <recommendedName>
        <fullName evidence="2">Aminotransferase-like plant mobile domain-containing protein</fullName>
    </recommendedName>
</protein>
<name>A0AAP0Q1K9_9MAGN</name>
<reference evidence="3 4" key="1">
    <citation type="submission" date="2024-01" db="EMBL/GenBank/DDBJ databases">
        <title>Genome assemblies of Stephania.</title>
        <authorList>
            <person name="Yang L."/>
        </authorList>
    </citation>
    <scope>NUCLEOTIDE SEQUENCE [LARGE SCALE GENOMIC DNA]</scope>
    <source>
        <strain evidence="3">YNDBR</strain>
        <tissue evidence="3">Leaf</tissue>
    </source>
</reference>
<accession>A0AAP0Q1K9</accession>
<dbReference type="AlphaFoldDB" id="A0AAP0Q1K9"/>
<organism evidence="3 4">
    <name type="scientific">Stephania yunnanensis</name>
    <dbReference type="NCBI Taxonomy" id="152371"/>
    <lineage>
        <taxon>Eukaryota</taxon>
        <taxon>Viridiplantae</taxon>
        <taxon>Streptophyta</taxon>
        <taxon>Embryophyta</taxon>
        <taxon>Tracheophyta</taxon>
        <taxon>Spermatophyta</taxon>
        <taxon>Magnoliopsida</taxon>
        <taxon>Ranunculales</taxon>
        <taxon>Menispermaceae</taxon>
        <taxon>Menispermoideae</taxon>
        <taxon>Cissampelideae</taxon>
        <taxon>Stephania</taxon>
    </lineage>
</organism>
<gene>
    <name evidence="3" type="ORF">Syun_006672</name>
</gene>
<comment type="caution">
    <text evidence="3">The sequence shown here is derived from an EMBL/GenBank/DDBJ whole genome shotgun (WGS) entry which is preliminary data.</text>
</comment>
<evidence type="ECO:0000313" key="3">
    <source>
        <dbReference type="EMBL" id="KAK9160331.1"/>
    </source>
</evidence>